<evidence type="ECO:0000313" key="2">
    <source>
        <dbReference type="Proteomes" id="UP000054560"/>
    </source>
</evidence>
<keyword evidence="2" id="KW-1185">Reference proteome</keyword>
<dbReference type="RefSeq" id="XP_014148754.1">
    <property type="nucleotide sequence ID" value="XM_014293279.1"/>
</dbReference>
<name>A0A0L0FDK9_9EUKA</name>
<gene>
    <name evidence="1" type="ORF">SARC_12610</name>
</gene>
<protein>
    <submittedName>
        <fullName evidence="1">Uncharacterized protein</fullName>
    </submittedName>
</protein>
<feature type="non-terminal residue" evidence="1">
    <location>
        <position position="84"/>
    </location>
</feature>
<dbReference type="EMBL" id="KQ244034">
    <property type="protein sequence ID" value="KNC74852.1"/>
    <property type="molecule type" value="Genomic_DNA"/>
</dbReference>
<dbReference type="AlphaFoldDB" id="A0A0L0FDK9"/>
<dbReference type="GeneID" id="25913114"/>
<reference evidence="1 2" key="1">
    <citation type="submission" date="2011-02" db="EMBL/GenBank/DDBJ databases">
        <title>The Genome Sequence of Sphaeroforma arctica JP610.</title>
        <authorList>
            <consortium name="The Broad Institute Genome Sequencing Platform"/>
            <person name="Russ C."/>
            <person name="Cuomo C."/>
            <person name="Young S.K."/>
            <person name="Zeng Q."/>
            <person name="Gargeya S."/>
            <person name="Alvarado L."/>
            <person name="Berlin A."/>
            <person name="Chapman S.B."/>
            <person name="Chen Z."/>
            <person name="Freedman E."/>
            <person name="Gellesch M."/>
            <person name="Goldberg J."/>
            <person name="Griggs A."/>
            <person name="Gujja S."/>
            <person name="Heilman E."/>
            <person name="Heiman D."/>
            <person name="Howarth C."/>
            <person name="Mehta T."/>
            <person name="Neiman D."/>
            <person name="Pearson M."/>
            <person name="Roberts A."/>
            <person name="Saif S."/>
            <person name="Shea T."/>
            <person name="Shenoy N."/>
            <person name="Sisk P."/>
            <person name="Stolte C."/>
            <person name="Sykes S."/>
            <person name="White J."/>
            <person name="Yandava C."/>
            <person name="Burger G."/>
            <person name="Gray M.W."/>
            <person name="Holland P.W.H."/>
            <person name="King N."/>
            <person name="Lang F.B.F."/>
            <person name="Roger A.J."/>
            <person name="Ruiz-Trillo I."/>
            <person name="Haas B."/>
            <person name="Nusbaum C."/>
            <person name="Birren B."/>
        </authorList>
    </citation>
    <scope>NUCLEOTIDE SEQUENCE [LARGE SCALE GENOMIC DNA]</scope>
    <source>
        <strain evidence="1 2">JP610</strain>
    </source>
</reference>
<organism evidence="1 2">
    <name type="scientific">Sphaeroforma arctica JP610</name>
    <dbReference type="NCBI Taxonomy" id="667725"/>
    <lineage>
        <taxon>Eukaryota</taxon>
        <taxon>Ichthyosporea</taxon>
        <taxon>Ichthyophonida</taxon>
        <taxon>Sphaeroforma</taxon>
    </lineage>
</organism>
<proteinExistence type="predicted"/>
<dbReference type="Proteomes" id="UP000054560">
    <property type="component" value="Unassembled WGS sequence"/>
</dbReference>
<sequence length="84" mass="9213">GNSELQCNKATYGGALSVNQFRDAIGLQFETEELQQQVATLQNVADELQPYLDRVNSTLGPTKDASTWEGVWSHVTTELASMLP</sequence>
<feature type="non-terminal residue" evidence="1">
    <location>
        <position position="1"/>
    </location>
</feature>
<evidence type="ECO:0000313" key="1">
    <source>
        <dbReference type="EMBL" id="KNC74852.1"/>
    </source>
</evidence>
<accession>A0A0L0FDK9</accession>